<organism evidence="2 3">
    <name type="scientific">Drosophila willistoni</name>
    <name type="common">Fruit fly</name>
    <dbReference type="NCBI Taxonomy" id="7260"/>
    <lineage>
        <taxon>Eukaryota</taxon>
        <taxon>Metazoa</taxon>
        <taxon>Ecdysozoa</taxon>
        <taxon>Arthropoda</taxon>
        <taxon>Hexapoda</taxon>
        <taxon>Insecta</taxon>
        <taxon>Pterygota</taxon>
        <taxon>Neoptera</taxon>
        <taxon>Endopterygota</taxon>
        <taxon>Diptera</taxon>
        <taxon>Brachycera</taxon>
        <taxon>Muscomorpha</taxon>
        <taxon>Ephydroidea</taxon>
        <taxon>Drosophilidae</taxon>
        <taxon>Drosophila</taxon>
        <taxon>Sophophora</taxon>
    </lineage>
</organism>
<keyword evidence="2" id="KW-0808">Transferase</keyword>
<dbReference type="eggNOG" id="ENOG502RZD1">
    <property type="taxonomic scope" value="Eukaryota"/>
</dbReference>
<dbReference type="SUPFAM" id="SSF56112">
    <property type="entry name" value="Protein kinase-like (PK-like)"/>
    <property type="match status" value="1"/>
</dbReference>
<dbReference type="OrthoDB" id="411145at2759"/>
<dbReference type="InterPro" id="IPR004119">
    <property type="entry name" value="EcKL"/>
</dbReference>
<evidence type="ECO:0000259" key="1">
    <source>
        <dbReference type="SMART" id="SM00587"/>
    </source>
</evidence>
<dbReference type="InterPro" id="IPR015897">
    <property type="entry name" value="CHK_kinase-like"/>
</dbReference>
<feature type="domain" description="CHK kinase-like" evidence="1">
    <location>
        <begin position="128"/>
        <end position="320"/>
    </location>
</feature>
<dbReference type="HOGENOM" id="CLU_010718_0_2_1"/>
<dbReference type="Gene3D" id="3.90.1200.10">
    <property type="match status" value="1"/>
</dbReference>
<dbReference type="GO" id="GO:0016740">
    <property type="term" value="F:transferase activity"/>
    <property type="evidence" value="ECO:0007669"/>
    <property type="project" value="UniProtKB-KW"/>
</dbReference>
<proteinExistence type="predicted"/>
<dbReference type="OMA" id="MHANAIC"/>
<evidence type="ECO:0000313" key="3">
    <source>
        <dbReference type="Proteomes" id="UP000007798"/>
    </source>
</evidence>
<dbReference type="PhylomeDB" id="B4NJU1"/>
<dbReference type="Proteomes" id="UP000007798">
    <property type="component" value="Unassembled WGS sequence"/>
</dbReference>
<dbReference type="STRING" id="7260.B4NJU1"/>
<dbReference type="SMART" id="SM00587">
    <property type="entry name" value="CHK"/>
    <property type="match status" value="1"/>
</dbReference>
<dbReference type="InterPro" id="IPR011009">
    <property type="entry name" value="Kinase-like_dom_sf"/>
</dbReference>
<dbReference type="PANTHER" id="PTHR11012:SF13">
    <property type="entry name" value="CHK KINASE-LIKE DOMAIN-CONTAINING PROTEIN-RELATED"/>
    <property type="match status" value="1"/>
</dbReference>
<name>B4NJU1_DROWI</name>
<dbReference type="PANTHER" id="PTHR11012">
    <property type="entry name" value="PROTEIN KINASE-LIKE DOMAIN-CONTAINING"/>
    <property type="match status" value="1"/>
</dbReference>
<dbReference type="TCDB" id="1.C.59.5.1">
    <property type="family name" value="the clostridium perfringens enterotoxin (cpe) family"/>
</dbReference>
<dbReference type="AlphaFoldDB" id="B4NJU1"/>
<keyword evidence="3" id="KW-1185">Reference proteome</keyword>
<dbReference type="KEGG" id="dwi:6650107"/>
<dbReference type="InParanoid" id="B4NJU1"/>
<sequence length="408" mass="47899">MLPEWLTELYIQSKLRIYYKDNGLKVLKLWSKPASGKGDNWVGVMTRIHVDFQRSNENAVQKETYLLKEGCSKDAPQSKLFIDYEVYTREMDMYEFVLPKMSEILLEVGITDKMHANAICVDREHEIMILEDLAPLKYINADRVKQLDLSHAELTIDMLAKFHAAATVLKQRHPESMPPKLLVNYFSRDRDGYKRVFTGLFKALLRYVKSEPKLESRYYHKLERTLTNLMEYAARAHDVNDQDLQTLLHGDCWTTNIMFQYDSQGQPRSVVPIDFQFSVITSPVLDLHYFFSTSLQEDVRIRQLELVQRHYYALRQNLEKLNYKGNIPSLFEYQLEFQKRHFFAVFVSLVFQPFMVYQGEVLGEFVDFYENTPQAIKFQDSLYSTAKAHEIVAKMLPIFDAKGLLDDQ</sequence>
<protein>
    <recommendedName>
        <fullName evidence="1">CHK kinase-like domain-containing protein</fullName>
    </recommendedName>
</protein>
<accession>B4NJU1</accession>
<evidence type="ECO:0000313" key="2">
    <source>
        <dbReference type="EMBL" id="EDW85053.1"/>
    </source>
</evidence>
<reference evidence="2 3" key="1">
    <citation type="journal article" date="2007" name="Nature">
        <title>Evolution of genes and genomes on the Drosophila phylogeny.</title>
        <authorList>
            <consortium name="Drosophila 12 Genomes Consortium"/>
            <person name="Clark A.G."/>
            <person name="Eisen M.B."/>
            <person name="Smith D.R."/>
            <person name="Bergman C.M."/>
            <person name="Oliver B."/>
            <person name="Markow T.A."/>
            <person name="Kaufman T.C."/>
            <person name="Kellis M."/>
            <person name="Gelbart W."/>
            <person name="Iyer V.N."/>
            <person name="Pollard D.A."/>
            <person name="Sackton T.B."/>
            <person name="Larracuente A.M."/>
            <person name="Singh N.D."/>
            <person name="Abad J.P."/>
            <person name="Abt D.N."/>
            <person name="Adryan B."/>
            <person name="Aguade M."/>
            <person name="Akashi H."/>
            <person name="Anderson W.W."/>
            <person name="Aquadro C.F."/>
            <person name="Ardell D.H."/>
            <person name="Arguello R."/>
            <person name="Artieri C.G."/>
            <person name="Barbash D.A."/>
            <person name="Barker D."/>
            <person name="Barsanti P."/>
            <person name="Batterham P."/>
            <person name="Batzoglou S."/>
            <person name="Begun D."/>
            <person name="Bhutkar A."/>
            <person name="Blanco E."/>
            <person name="Bosak S.A."/>
            <person name="Bradley R.K."/>
            <person name="Brand A.D."/>
            <person name="Brent M.R."/>
            <person name="Brooks A.N."/>
            <person name="Brown R.H."/>
            <person name="Butlin R.K."/>
            <person name="Caggese C."/>
            <person name="Calvi B.R."/>
            <person name="Bernardo de Carvalho A."/>
            <person name="Caspi A."/>
            <person name="Castrezana S."/>
            <person name="Celniker S.E."/>
            <person name="Chang J.L."/>
            <person name="Chapple C."/>
            <person name="Chatterji S."/>
            <person name="Chinwalla A."/>
            <person name="Civetta A."/>
            <person name="Clifton S.W."/>
            <person name="Comeron J.M."/>
            <person name="Costello J.C."/>
            <person name="Coyne J.A."/>
            <person name="Daub J."/>
            <person name="David R.G."/>
            <person name="Delcher A.L."/>
            <person name="Delehaunty K."/>
            <person name="Do C.B."/>
            <person name="Ebling H."/>
            <person name="Edwards K."/>
            <person name="Eickbush T."/>
            <person name="Evans J.D."/>
            <person name="Filipski A."/>
            <person name="Findeiss S."/>
            <person name="Freyhult E."/>
            <person name="Fulton L."/>
            <person name="Fulton R."/>
            <person name="Garcia A.C."/>
            <person name="Gardiner A."/>
            <person name="Garfield D.A."/>
            <person name="Garvin B.E."/>
            <person name="Gibson G."/>
            <person name="Gilbert D."/>
            <person name="Gnerre S."/>
            <person name="Godfrey J."/>
            <person name="Good R."/>
            <person name="Gotea V."/>
            <person name="Gravely B."/>
            <person name="Greenberg A.J."/>
            <person name="Griffiths-Jones S."/>
            <person name="Gross S."/>
            <person name="Guigo R."/>
            <person name="Gustafson E.A."/>
            <person name="Haerty W."/>
            <person name="Hahn M.W."/>
            <person name="Halligan D.L."/>
            <person name="Halpern A.L."/>
            <person name="Halter G.M."/>
            <person name="Han M.V."/>
            <person name="Heger A."/>
            <person name="Hillier L."/>
            <person name="Hinrichs A.S."/>
            <person name="Holmes I."/>
            <person name="Hoskins R.A."/>
            <person name="Hubisz M.J."/>
            <person name="Hultmark D."/>
            <person name="Huntley M.A."/>
            <person name="Jaffe D.B."/>
            <person name="Jagadeeshan S."/>
            <person name="Jeck W.R."/>
            <person name="Johnson J."/>
            <person name="Jones C.D."/>
            <person name="Jordan W.C."/>
            <person name="Karpen G.H."/>
            <person name="Kataoka E."/>
            <person name="Keightley P.D."/>
            <person name="Kheradpour P."/>
            <person name="Kirkness E.F."/>
            <person name="Koerich L.B."/>
            <person name="Kristiansen K."/>
            <person name="Kudrna D."/>
            <person name="Kulathinal R.J."/>
            <person name="Kumar S."/>
            <person name="Kwok R."/>
            <person name="Lander E."/>
            <person name="Langley C.H."/>
            <person name="Lapoint R."/>
            <person name="Lazzaro B.P."/>
            <person name="Lee S.J."/>
            <person name="Levesque L."/>
            <person name="Li R."/>
            <person name="Lin C.F."/>
            <person name="Lin M.F."/>
            <person name="Lindblad-Toh K."/>
            <person name="Llopart A."/>
            <person name="Long M."/>
            <person name="Low L."/>
            <person name="Lozovsky E."/>
            <person name="Lu J."/>
            <person name="Luo M."/>
            <person name="Machado C.A."/>
            <person name="Makalowski W."/>
            <person name="Marzo M."/>
            <person name="Matsuda M."/>
            <person name="Matzkin L."/>
            <person name="McAllister B."/>
            <person name="McBride C.S."/>
            <person name="McKernan B."/>
            <person name="McKernan K."/>
            <person name="Mendez-Lago M."/>
            <person name="Minx P."/>
            <person name="Mollenhauer M.U."/>
            <person name="Montooth K."/>
            <person name="Mount S.M."/>
            <person name="Mu X."/>
            <person name="Myers E."/>
            <person name="Negre B."/>
            <person name="Newfeld S."/>
            <person name="Nielsen R."/>
            <person name="Noor M.A."/>
            <person name="O'Grady P."/>
            <person name="Pachter L."/>
            <person name="Papaceit M."/>
            <person name="Parisi M.J."/>
            <person name="Parisi M."/>
            <person name="Parts L."/>
            <person name="Pedersen J.S."/>
            <person name="Pesole G."/>
            <person name="Phillippy A.M."/>
            <person name="Ponting C.P."/>
            <person name="Pop M."/>
            <person name="Porcelli D."/>
            <person name="Powell J.R."/>
            <person name="Prohaska S."/>
            <person name="Pruitt K."/>
            <person name="Puig M."/>
            <person name="Quesneville H."/>
            <person name="Ram K.R."/>
            <person name="Rand D."/>
            <person name="Rasmussen M.D."/>
            <person name="Reed L.K."/>
            <person name="Reenan R."/>
            <person name="Reily A."/>
            <person name="Remington K.A."/>
            <person name="Rieger T.T."/>
            <person name="Ritchie M.G."/>
            <person name="Robin C."/>
            <person name="Rogers Y.H."/>
            <person name="Rohde C."/>
            <person name="Rozas J."/>
            <person name="Rubenfield M.J."/>
            <person name="Ruiz A."/>
            <person name="Russo S."/>
            <person name="Salzberg S.L."/>
            <person name="Sanchez-Gracia A."/>
            <person name="Saranga D.J."/>
            <person name="Sato H."/>
            <person name="Schaeffer S.W."/>
            <person name="Schatz M.C."/>
            <person name="Schlenke T."/>
            <person name="Schwartz R."/>
            <person name="Segarra C."/>
            <person name="Singh R.S."/>
            <person name="Sirot L."/>
            <person name="Sirota M."/>
            <person name="Sisneros N.B."/>
            <person name="Smith C.D."/>
            <person name="Smith T.F."/>
            <person name="Spieth J."/>
            <person name="Stage D.E."/>
            <person name="Stark A."/>
            <person name="Stephan W."/>
            <person name="Strausberg R.L."/>
            <person name="Strempel S."/>
            <person name="Sturgill D."/>
            <person name="Sutton G."/>
            <person name="Sutton G.G."/>
            <person name="Tao W."/>
            <person name="Teichmann S."/>
            <person name="Tobari Y.N."/>
            <person name="Tomimura Y."/>
            <person name="Tsolas J.M."/>
            <person name="Valente V.L."/>
            <person name="Venter E."/>
            <person name="Venter J.C."/>
            <person name="Vicario S."/>
            <person name="Vieira F.G."/>
            <person name="Vilella A.J."/>
            <person name="Villasante A."/>
            <person name="Walenz B."/>
            <person name="Wang J."/>
            <person name="Wasserman M."/>
            <person name="Watts T."/>
            <person name="Wilson D."/>
            <person name="Wilson R.K."/>
            <person name="Wing R.A."/>
            <person name="Wolfner M.F."/>
            <person name="Wong A."/>
            <person name="Wong G.K."/>
            <person name="Wu C.I."/>
            <person name="Wu G."/>
            <person name="Yamamoto D."/>
            <person name="Yang H.P."/>
            <person name="Yang S.P."/>
            <person name="Yorke J.A."/>
            <person name="Yoshida K."/>
            <person name="Zdobnov E."/>
            <person name="Zhang P."/>
            <person name="Zhang Y."/>
            <person name="Zimin A.V."/>
            <person name="Baldwin J."/>
            <person name="Abdouelleil A."/>
            <person name="Abdulkadir J."/>
            <person name="Abebe A."/>
            <person name="Abera B."/>
            <person name="Abreu J."/>
            <person name="Acer S.C."/>
            <person name="Aftuck L."/>
            <person name="Alexander A."/>
            <person name="An P."/>
            <person name="Anderson E."/>
            <person name="Anderson S."/>
            <person name="Arachi H."/>
            <person name="Azer M."/>
            <person name="Bachantsang P."/>
            <person name="Barry A."/>
            <person name="Bayul T."/>
            <person name="Berlin A."/>
            <person name="Bessette D."/>
            <person name="Bloom T."/>
            <person name="Blye J."/>
            <person name="Boguslavskiy L."/>
            <person name="Bonnet C."/>
            <person name="Boukhgalter B."/>
            <person name="Bourzgui I."/>
            <person name="Brown A."/>
            <person name="Cahill P."/>
            <person name="Channer S."/>
            <person name="Cheshatsang Y."/>
            <person name="Chuda L."/>
            <person name="Citroen M."/>
            <person name="Collymore A."/>
            <person name="Cooke P."/>
            <person name="Costello M."/>
            <person name="D'Aco K."/>
            <person name="Daza R."/>
            <person name="De Haan G."/>
            <person name="DeGray S."/>
            <person name="DeMaso C."/>
            <person name="Dhargay N."/>
            <person name="Dooley K."/>
            <person name="Dooley E."/>
            <person name="Doricent M."/>
            <person name="Dorje P."/>
            <person name="Dorjee K."/>
            <person name="Dupes A."/>
            <person name="Elong R."/>
            <person name="Falk J."/>
            <person name="Farina A."/>
            <person name="Faro S."/>
            <person name="Ferguson D."/>
            <person name="Fisher S."/>
            <person name="Foley C.D."/>
            <person name="Franke A."/>
            <person name="Friedrich D."/>
            <person name="Gadbois L."/>
            <person name="Gearin G."/>
            <person name="Gearin C.R."/>
            <person name="Giannoukos G."/>
            <person name="Goode T."/>
            <person name="Graham J."/>
            <person name="Grandbois E."/>
            <person name="Grewal S."/>
            <person name="Gyaltsen K."/>
            <person name="Hafez N."/>
            <person name="Hagos B."/>
            <person name="Hall J."/>
            <person name="Henson C."/>
            <person name="Hollinger A."/>
            <person name="Honan T."/>
            <person name="Huard M.D."/>
            <person name="Hughes L."/>
            <person name="Hurhula B."/>
            <person name="Husby M.E."/>
            <person name="Kamat A."/>
            <person name="Kanga B."/>
            <person name="Kashin S."/>
            <person name="Khazanovich D."/>
            <person name="Kisner P."/>
            <person name="Lance K."/>
            <person name="Lara M."/>
            <person name="Lee W."/>
            <person name="Lennon N."/>
            <person name="Letendre F."/>
            <person name="LeVine R."/>
            <person name="Lipovsky A."/>
            <person name="Liu X."/>
            <person name="Liu J."/>
            <person name="Liu S."/>
            <person name="Lokyitsang T."/>
            <person name="Lokyitsang Y."/>
            <person name="Lubonja R."/>
            <person name="Lui A."/>
            <person name="MacDonald P."/>
            <person name="Magnisalis V."/>
            <person name="Maru K."/>
            <person name="Matthews C."/>
            <person name="McCusker W."/>
            <person name="McDonough S."/>
            <person name="Mehta T."/>
            <person name="Meldrim J."/>
            <person name="Meneus L."/>
            <person name="Mihai O."/>
            <person name="Mihalev A."/>
            <person name="Mihova T."/>
            <person name="Mittelman R."/>
            <person name="Mlenga V."/>
            <person name="Montmayeur A."/>
            <person name="Mulrain L."/>
            <person name="Navidi A."/>
            <person name="Naylor J."/>
            <person name="Negash T."/>
            <person name="Nguyen T."/>
            <person name="Nguyen N."/>
            <person name="Nicol R."/>
            <person name="Norbu C."/>
            <person name="Norbu N."/>
            <person name="Novod N."/>
            <person name="O'Neill B."/>
            <person name="Osman S."/>
            <person name="Markiewicz E."/>
            <person name="Oyono O.L."/>
            <person name="Patti C."/>
            <person name="Phunkhang P."/>
            <person name="Pierre F."/>
            <person name="Priest M."/>
            <person name="Raghuraman S."/>
            <person name="Rege F."/>
            <person name="Reyes R."/>
            <person name="Rise C."/>
            <person name="Rogov P."/>
            <person name="Ross K."/>
            <person name="Ryan E."/>
            <person name="Settipalli S."/>
            <person name="Shea T."/>
            <person name="Sherpa N."/>
            <person name="Shi L."/>
            <person name="Shih D."/>
            <person name="Sparrow T."/>
            <person name="Spaulding J."/>
            <person name="Stalker J."/>
            <person name="Stange-Thomann N."/>
            <person name="Stavropoulos S."/>
            <person name="Stone C."/>
            <person name="Strader C."/>
            <person name="Tesfaye S."/>
            <person name="Thomson T."/>
            <person name="Thoulutsang Y."/>
            <person name="Thoulutsang D."/>
            <person name="Topham K."/>
            <person name="Topping I."/>
            <person name="Tsamla T."/>
            <person name="Vassiliev H."/>
            <person name="Vo A."/>
            <person name="Wangchuk T."/>
            <person name="Wangdi T."/>
            <person name="Weiand M."/>
            <person name="Wilkinson J."/>
            <person name="Wilson A."/>
            <person name="Yadav S."/>
            <person name="Young G."/>
            <person name="Yu Q."/>
            <person name="Zembek L."/>
            <person name="Zhong D."/>
            <person name="Zimmer A."/>
            <person name="Zwirko Z."/>
            <person name="Jaffe D.B."/>
            <person name="Alvarez P."/>
            <person name="Brockman W."/>
            <person name="Butler J."/>
            <person name="Chin C."/>
            <person name="Gnerre S."/>
            <person name="Grabherr M."/>
            <person name="Kleber M."/>
            <person name="Mauceli E."/>
            <person name="MacCallum I."/>
        </authorList>
    </citation>
    <scope>NUCLEOTIDE SEQUENCE [LARGE SCALE GENOMIC DNA]</scope>
    <source>
        <strain evidence="3">Tucson 14030-0811.24</strain>
    </source>
</reference>
<dbReference type="EMBL" id="CH964272">
    <property type="protein sequence ID" value="EDW85053.1"/>
    <property type="molecule type" value="Genomic_DNA"/>
</dbReference>
<dbReference type="Pfam" id="PF02958">
    <property type="entry name" value="EcKL"/>
    <property type="match status" value="1"/>
</dbReference>
<gene>
    <name evidence="2" type="primary">Dwil\GK12814</name>
    <name evidence="2" type="ORF">Dwil_GK12814</name>
</gene>